<evidence type="ECO:0000256" key="3">
    <source>
        <dbReference type="ARBA" id="ARBA00022989"/>
    </source>
</evidence>
<reference evidence="8" key="1">
    <citation type="journal article" date="2015" name="BMC Genomics">
        <title>Transcriptional response of Atlantic salmon families to Piscirickettsia salmonis infection highlights the relevance of the iron-deprivation defence system.</title>
        <authorList>
            <person name="Pulgar R."/>
            <person name="Hodar C."/>
            <person name="Travisany D."/>
            <person name="Zuniga A."/>
            <person name="Dominguez C."/>
            <person name="Maass A."/>
            <person name="Gonzalez M."/>
            <person name="Cambiazo V."/>
        </authorList>
    </citation>
    <scope>NUCLEOTIDE SEQUENCE</scope>
    <source>
        <strain evidence="8">LF-89</strain>
    </source>
</reference>
<dbReference type="InterPro" id="IPR006260">
    <property type="entry name" value="TonB/TolA_C"/>
</dbReference>
<keyword evidence="3 6" id="KW-1133">Transmembrane helix</keyword>
<dbReference type="EMBL" id="KJ804214">
    <property type="protein sequence ID" value="AIE90156.1"/>
    <property type="molecule type" value="Genomic_DNA"/>
</dbReference>
<evidence type="ECO:0000256" key="6">
    <source>
        <dbReference type="SAM" id="Phobius"/>
    </source>
</evidence>
<evidence type="ECO:0000256" key="5">
    <source>
        <dbReference type="SAM" id="MobiDB-lite"/>
    </source>
</evidence>
<dbReference type="SUPFAM" id="SSF74653">
    <property type="entry name" value="TolA/TonB C-terminal domain"/>
    <property type="match status" value="1"/>
</dbReference>
<proteinExistence type="predicted"/>
<name>A0A075FKV4_PISSA</name>
<keyword evidence="2 6" id="KW-0812">Transmembrane</keyword>
<dbReference type="NCBIfam" id="TIGR01352">
    <property type="entry name" value="tonB_Cterm"/>
    <property type="match status" value="1"/>
</dbReference>
<feature type="transmembrane region" description="Helical" evidence="6">
    <location>
        <begin position="93"/>
        <end position="116"/>
    </location>
</feature>
<dbReference type="GO" id="GO:0016020">
    <property type="term" value="C:membrane"/>
    <property type="evidence" value="ECO:0007669"/>
    <property type="project" value="UniProtKB-SubCell"/>
</dbReference>
<feature type="domain" description="TonB C-terminal" evidence="7">
    <location>
        <begin position="289"/>
        <end position="388"/>
    </location>
</feature>
<accession>A0A075FKV4</accession>
<evidence type="ECO:0000259" key="7">
    <source>
        <dbReference type="PROSITE" id="PS52015"/>
    </source>
</evidence>
<feature type="region of interest" description="Disordered" evidence="5">
    <location>
        <begin position="181"/>
        <end position="206"/>
    </location>
</feature>
<dbReference type="GO" id="GO:0055085">
    <property type="term" value="P:transmembrane transport"/>
    <property type="evidence" value="ECO:0007669"/>
    <property type="project" value="InterPro"/>
</dbReference>
<comment type="subcellular location">
    <subcellularLocation>
        <location evidence="1">Membrane</location>
        <topology evidence="1">Single-pass membrane protein</topology>
    </subcellularLocation>
</comment>
<sequence length="388" mass="43582">MLLQERIGHIKSEILWIKNVDNVLMEVQDYKDWLLNQGYEIIGTEPLQARLNREGRSYVEVIVRKVKYMPHAYSARVASRVLLACDHHVSIRLLYAFAVAIFVFTALSMLFFTAVIDVKTRQPPAKILDISLVAEPIKRLEKEQKKPVTPVKAQAVARELLSGKVKRAAGNATAQMGVAMKKKSLAEQPSEPPQPIRRAPTALSEAEHVAKQQAQAFVSKPKSKLKPTSQLAAKNKLNSNNQHKVTRQAKARLKKSQINSSSSAPVVKQMRGLQHNLPVATLKDEDALYLLAWRHQVEAVGNRLYARTRHPGLAGKLRLLVAINHNGSLRHVVVKQSSGNQALDDFAIEIVERSAPFAPLTANMRQHTDILEITRLWRFELGDRLNMQ</sequence>
<dbReference type="AlphaFoldDB" id="A0A075FKV4"/>
<organism evidence="8">
    <name type="scientific">Piscirickettsia salmonis LF-89 = ATCC VR-1361</name>
    <dbReference type="NCBI Taxonomy" id="1227812"/>
    <lineage>
        <taxon>Bacteria</taxon>
        <taxon>Pseudomonadati</taxon>
        <taxon>Pseudomonadota</taxon>
        <taxon>Gammaproteobacteria</taxon>
        <taxon>Thiotrichales</taxon>
        <taxon>Piscirickettsiaceae</taxon>
        <taxon>Piscirickettsia</taxon>
    </lineage>
</organism>
<dbReference type="PROSITE" id="PS52015">
    <property type="entry name" value="TONB_CTD"/>
    <property type="match status" value="1"/>
</dbReference>
<dbReference type="Pfam" id="PF03544">
    <property type="entry name" value="TonB_C"/>
    <property type="match status" value="1"/>
</dbReference>
<evidence type="ECO:0000313" key="8">
    <source>
        <dbReference type="EMBL" id="AIE90156.1"/>
    </source>
</evidence>
<gene>
    <name evidence="8" type="primary">tonB1</name>
</gene>
<dbReference type="Gene3D" id="3.30.1150.10">
    <property type="match status" value="1"/>
</dbReference>
<protein>
    <submittedName>
        <fullName evidence="8">Periplasmic protein TonB</fullName>
    </submittedName>
</protein>
<dbReference type="InterPro" id="IPR037682">
    <property type="entry name" value="TonB_C"/>
</dbReference>
<evidence type="ECO:0000256" key="4">
    <source>
        <dbReference type="ARBA" id="ARBA00023136"/>
    </source>
</evidence>
<evidence type="ECO:0000256" key="2">
    <source>
        <dbReference type="ARBA" id="ARBA00022692"/>
    </source>
</evidence>
<evidence type="ECO:0000256" key="1">
    <source>
        <dbReference type="ARBA" id="ARBA00004167"/>
    </source>
</evidence>
<keyword evidence="4 6" id="KW-0472">Membrane</keyword>